<gene>
    <name evidence="1" type="ORF">EAI_06206</name>
</gene>
<dbReference type="EMBL" id="GL445503">
    <property type="protein sequence ID" value="EFN89517.1"/>
    <property type="molecule type" value="Genomic_DNA"/>
</dbReference>
<evidence type="ECO:0000313" key="2">
    <source>
        <dbReference type="Proteomes" id="UP000008237"/>
    </source>
</evidence>
<proteinExistence type="predicted"/>
<dbReference type="OrthoDB" id="7650824at2759"/>
<name>E2B463_HARSA</name>
<protein>
    <submittedName>
        <fullName evidence="1">Uncharacterized protein</fullName>
    </submittedName>
</protein>
<feature type="non-terminal residue" evidence="1">
    <location>
        <position position="57"/>
    </location>
</feature>
<reference evidence="1 2" key="1">
    <citation type="journal article" date="2010" name="Science">
        <title>Genomic comparison of the ants Camponotus floridanus and Harpegnathos saltator.</title>
        <authorList>
            <person name="Bonasio R."/>
            <person name="Zhang G."/>
            <person name="Ye C."/>
            <person name="Mutti N.S."/>
            <person name="Fang X."/>
            <person name="Qin N."/>
            <person name="Donahue G."/>
            <person name="Yang P."/>
            <person name="Li Q."/>
            <person name="Li C."/>
            <person name="Zhang P."/>
            <person name="Huang Z."/>
            <person name="Berger S.L."/>
            <person name="Reinberg D."/>
            <person name="Wang J."/>
            <person name="Liebig J."/>
        </authorList>
    </citation>
    <scope>NUCLEOTIDE SEQUENCE [LARGE SCALE GENOMIC DNA]</scope>
    <source>
        <strain evidence="1 2">R22 G/1</strain>
    </source>
</reference>
<accession>E2B463</accession>
<keyword evidence="2" id="KW-1185">Reference proteome</keyword>
<organism evidence="2">
    <name type="scientific">Harpegnathos saltator</name>
    <name type="common">Jerdon's jumping ant</name>
    <dbReference type="NCBI Taxonomy" id="610380"/>
    <lineage>
        <taxon>Eukaryota</taxon>
        <taxon>Metazoa</taxon>
        <taxon>Ecdysozoa</taxon>
        <taxon>Arthropoda</taxon>
        <taxon>Hexapoda</taxon>
        <taxon>Insecta</taxon>
        <taxon>Pterygota</taxon>
        <taxon>Neoptera</taxon>
        <taxon>Endopterygota</taxon>
        <taxon>Hymenoptera</taxon>
        <taxon>Apocrita</taxon>
        <taxon>Aculeata</taxon>
        <taxon>Formicoidea</taxon>
        <taxon>Formicidae</taxon>
        <taxon>Ponerinae</taxon>
        <taxon>Ponerini</taxon>
        <taxon>Harpegnathos</taxon>
    </lineage>
</organism>
<dbReference type="AlphaFoldDB" id="E2B463"/>
<sequence>MSLKIHFLHSHLDFFPGNLGDTSDEQGERLHQDMAKIERRYQGFWDDGMMSDYCWTL</sequence>
<dbReference type="Proteomes" id="UP000008237">
    <property type="component" value="Unassembled WGS sequence"/>
</dbReference>
<dbReference type="PANTHER" id="PTHR46114">
    <property type="entry name" value="APPLE DOMAIN-CONTAINING PROTEIN"/>
    <property type="match status" value="1"/>
</dbReference>
<dbReference type="OMA" id="HEDIRTM"/>
<dbReference type="InParanoid" id="E2B463"/>
<evidence type="ECO:0000313" key="1">
    <source>
        <dbReference type="EMBL" id="EFN89517.1"/>
    </source>
</evidence>
<dbReference type="PANTHER" id="PTHR46114:SF2">
    <property type="entry name" value="CULLIN N-TERMINAL DOMAIN-CONTAINING PROTEIN"/>
    <property type="match status" value="1"/>
</dbReference>